<evidence type="ECO:0000256" key="7">
    <source>
        <dbReference type="ARBA" id="ARBA00023242"/>
    </source>
</evidence>
<reference evidence="13 14" key="1">
    <citation type="submission" date="2018-06" db="EMBL/GenBank/DDBJ databases">
        <title>WGS assembly of Brassica rapa FPsc.</title>
        <authorList>
            <person name="Bowman J."/>
            <person name="Kohchi T."/>
            <person name="Yamato K."/>
            <person name="Jenkins J."/>
            <person name="Shu S."/>
            <person name="Ishizaki K."/>
            <person name="Yamaoka S."/>
            <person name="Nishihama R."/>
            <person name="Nakamura Y."/>
            <person name="Berger F."/>
            <person name="Adam C."/>
            <person name="Aki S."/>
            <person name="Althoff F."/>
            <person name="Araki T."/>
            <person name="Arteaga-Vazquez M."/>
            <person name="Balasubrmanian S."/>
            <person name="Bauer D."/>
            <person name="Boehm C."/>
            <person name="Briginshaw L."/>
            <person name="Caballero-Perez J."/>
            <person name="Catarino B."/>
            <person name="Chen F."/>
            <person name="Chiyoda S."/>
            <person name="Chovatia M."/>
            <person name="Davies K."/>
            <person name="Delmans M."/>
            <person name="Demura T."/>
            <person name="Dierschke T."/>
            <person name="Dolan L."/>
            <person name="Dorantes-Acosta A."/>
            <person name="Eklund D."/>
            <person name="Florent S."/>
            <person name="Flores-Sandoval E."/>
            <person name="Fujiyama A."/>
            <person name="Fukuzawa H."/>
            <person name="Galik B."/>
            <person name="Grimanelli D."/>
            <person name="Grimwood J."/>
            <person name="Grossniklaus U."/>
            <person name="Hamada T."/>
            <person name="Haseloff J."/>
            <person name="Hetherington A."/>
            <person name="Higo A."/>
            <person name="Hirakawa Y."/>
            <person name="Hundley H."/>
            <person name="Ikeda Y."/>
            <person name="Inoue K."/>
            <person name="Inoue S."/>
            <person name="Ishida S."/>
            <person name="Jia Q."/>
            <person name="Kakita M."/>
            <person name="Kanazawa T."/>
            <person name="Kawai Y."/>
            <person name="Kawashima T."/>
            <person name="Kennedy M."/>
            <person name="Kinose K."/>
            <person name="Kinoshita T."/>
            <person name="Kohara Y."/>
            <person name="Koide E."/>
            <person name="Komatsu K."/>
            <person name="Kopischke S."/>
            <person name="Kubo M."/>
            <person name="Kyozuka J."/>
            <person name="Lagercrantz U."/>
            <person name="Lin S."/>
            <person name="Lindquist E."/>
            <person name="Lipzen A."/>
            <person name="Lu C."/>
            <person name="Luna E."/>
            <person name="Martienssen R."/>
            <person name="Minamino N."/>
            <person name="Mizutani M."/>
            <person name="Mizutani M."/>
            <person name="Mochizuki N."/>
            <person name="Monte I."/>
            <person name="Mosher R."/>
            <person name="Nagasaki H."/>
            <person name="Nakagami H."/>
            <person name="Naramoto S."/>
            <person name="Nishitani K."/>
            <person name="Ohtani M."/>
            <person name="Okamoto T."/>
            <person name="Okumura M."/>
            <person name="Phillips J."/>
            <person name="Pollak B."/>
            <person name="Reinders A."/>
            <person name="Roevekamp M."/>
            <person name="Sano R."/>
            <person name="Sawa S."/>
            <person name="Schmid M."/>
            <person name="Shirakawa M."/>
            <person name="Solano R."/>
            <person name="Spunde A."/>
            <person name="Suetsugu N."/>
            <person name="Sugano S."/>
            <person name="Sugiyama A."/>
            <person name="Sun R."/>
            <person name="Suzuki Y."/>
            <person name="Takenaka M."/>
            <person name="Takezawa D."/>
            <person name="Tomogane H."/>
            <person name="Tsuzuki M."/>
            <person name="Ueda T."/>
            <person name="Umeda M."/>
            <person name="Ward J."/>
            <person name="Watanabe Y."/>
            <person name="Yazaki K."/>
            <person name="Yokoyama R."/>
            <person name="Yoshitake Y."/>
            <person name="Yotsui I."/>
            <person name="Zachgo S."/>
            <person name="Schmutz J."/>
        </authorList>
    </citation>
    <scope>NUCLEOTIDE SEQUENCE [LARGE SCALE GENOMIC DNA]</scope>
    <source>
        <strain evidence="14">cv. B-3</strain>
    </source>
</reference>
<keyword evidence="3 9" id="KW-0862">Zinc</keyword>
<feature type="region of interest" description="Disordered" evidence="10">
    <location>
        <begin position="174"/>
        <end position="216"/>
    </location>
</feature>
<evidence type="ECO:0000256" key="10">
    <source>
        <dbReference type="SAM" id="MobiDB-lite"/>
    </source>
</evidence>
<evidence type="ECO:0000313" key="13">
    <source>
        <dbReference type="EMBL" id="RID48867.1"/>
    </source>
</evidence>
<dbReference type="EMBL" id="CM010636">
    <property type="protein sequence ID" value="RID48867.1"/>
    <property type="molecule type" value="Genomic_DNA"/>
</dbReference>
<evidence type="ECO:0000313" key="14">
    <source>
        <dbReference type="Proteomes" id="UP000264353"/>
    </source>
</evidence>
<dbReference type="GO" id="GO:0003677">
    <property type="term" value="F:DNA binding"/>
    <property type="evidence" value="ECO:0007669"/>
    <property type="project" value="UniProtKB-UniRule"/>
</dbReference>
<protein>
    <recommendedName>
        <fullName evidence="9">Dof zinc finger protein</fullName>
    </recommendedName>
</protein>
<keyword evidence="2 8" id="KW-0863">Zinc-finger</keyword>
<dbReference type="GO" id="GO:0003700">
    <property type="term" value="F:DNA-binding transcription factor activity"/>
    <property type="evidence" value="ECO:0007669"/>
    <property type="project" value="UniProtKB-UniRule"/>
</dbReference>
<feature type="compositionally biased region" description="Basic residues" evidence="10">
    <location>
        <begin position="184"/>
        <end position="193"/>
    </location>
</feature>
<dbReference type="Pfam" id="PF02701">
    <property type="entry name" value="Zn_ribbon_Dof"/>
    <property type="match status" value="1"/>
</dbReference>
<keyword evidence="5 8" id="KW-0238">DNA-binding</keyword>
<feature type="compositionally biased region" description="Low complexity" evidence="10">
    <location>
        <begin position="194"/>
        <end position="210"/>
    </location>
</feature>
<dbReference type="PROSITE" id="PS50884">
    <property type="entry name" value="ZF_DOF_2"/>
    <property type="match status" value="1"/>
</dbReference>
<evidence type="ECO:0000256" key="9">
    <source>
        <dbReference type="RuleBase" id="RU369094"/>
    </source>
</evidence>
<sequence length="374" mass="41021">MVFSSNWSQVSPLCLPLILNVLSVFLSLSLSLDVLIRLVHSFDSFPKDIPILICFFSIYKILTSIRPTNPNQLQLNENGSLVNGHGLLSHQLPPFPPNPNPNHHHAAASSGLPARLGGFMAERANQTKAPRPEGALKCPRCNSINTKFCYNNNYNPTQPRHYCKGCRRYWTHGGKLRDVPEGGRRRRNSKKNKNGNAKSSSTVNAPSSSSGQLRTNHQFPFLPTLQNLTQLGGIGLNLAAANGNNQAHHIGPSLMNDLGFLHVGNERNSHDNNNSENNLMGPGGFPLFDPTSGPYGFQNEGNIGNDVGLSFPSTSMVDSSIYQTGPVKMEEQPNLVNLSRPVSGLTHPVNQTNQYYWNNSDFSGPSSNDHHQLL</sequence>
<accession>A0A397Y6P7</accession>
<dbReference type="GO" id="GO:0005634">
    <property type="term" value="C:nucleus"/>
    <property type="evidence" value="ECO:0007669"/>
    <property type="project" value="UniProtKB-SubCell"/>
</dbReference>
<keyword evidence="4 9" id="KW-0805">Transcription regulation</keyword>
<evidence type="ECO:0000256" key="6">
    <source>
        <dbReference type="ARBA" id="ARBA00023163"/>
    </source>
</evidence>
<keyword evidence="11" id="KW-0812">Transmembrane</keyword>
<comment type="subcellular location">
    <subcellularLocation>
        <location evidence="8 9">Nucleus</location>
    </subcellularLocation>
</comment>
<evidence type="ECO:0000259" key="12">
    <source>
        <dbReference type="PROSITE" id="PS50884"/>
    </source>
</evidence>
<evidence type="ECO:0000256" key="1">
    <source>
        <dbReference type="ARBA" id="ARBA00022723"/>
    </source>
</evidence>
<organism evidence="13 14">
    <name type="scientific">Brassica campestris</name>
    <name type="common">Field mustard</name>
    <dbReference type="NCBI Taxonomy" id="3711"/>
    <lineage>
        <taxon>Eukaryota</taxon>
        <taxon>Viridiplantae</taxon>
        <taxon>Streptophyta</taxon>
        <taxon>Embryophyta</taxon>
        <taxon>Tracheophyta</taxon>
        <taxon>Spermatophyta</taxon>
        <taxon>Magnoliopsida</taxon>
        <taxon>eudicotyledons</taxon>
        <taxon>Gunneridae</taxon>
        <taxon>Pentapetalae</taxon>
        <taxon>rosids</taxon>
        <taxon>malvids</taxon>
        <taxon>Brassicales</taxon>
        <taxon>Brassicaceae</taxon>
        <taxon>Brassiceae</taxon>
        <taxon>Brassica</taxon>
    </lineage>
</organism>
<keyword evidence="6 9" id="KW-0804">Transcription</keyword>
<dbReference type="PROSITE" id="PS01361">
    <property type="entry name" value="ZF_DOF_1"/>
    <property type="match status" value="1"/>
</dbReference>
<evidence type="ECO:0000256" key="3">
    <source>
        <dbReference type="ARBA" id="ARBA00022833"/>
    </source>
</evidence>
<evidence type="ECO:0000256" key="8">
    <source>
        <dbReference type="PROSITE-ProRule" id="PRU00071"/>
    </source>
</evidence>
<dbReference type="AlphaFoldDB" id="A0A397Y6P7"/>
<keyword evidence="11" id="KW-1133">Transmembrane helix</keyword>
<evidence type="ECO:0000256" key="4">
    <source>
        <dbReference type="ARBA" id="ARBA00023015"/>
    </source>
</evidence>
<dbReference type="GO" id="GO:0008270">
    <property type="term" value="F:zinc ion binding"/>
    <property type="evidence" value="ECO:0007669"/>
    <property type="project" value="UniProtKB-KW"/>
</dbReference>
<dbReference type="PANTHER" id="PTHR31992">
    <property type="entry name" value="DOF ZINC FINGER PROTEIN DOF1.4-RELATED"/>
    <property type="match status" value="1"/>
</dbReference>
<keyword evidence="1 9" id="KW-0479">Metal-binding</keyword>
<evidence type="ECO:0000256" key="11">
    <source>
        <dbReference type="SAM" id="Phobius"/>
    </source>
</evidence>
<gene>
    <name evidence="13" type="ORF">BRARA_I05344</name>
</gene>
<evidence type="ECO:0000256" key="2">
    <source>
        <dbReference type="ARBA" id="ARBA00022771"/>
    </source>
</evidence>
<dbReference type="PANTHER" id="PTHR31992:SF207">
    <property type="entry name" value="DOF ZINC FINGER PROTEIN"/>
    <property type="match status" value="1"/>
</dbReference>
<name>A0A397Y6P7_BRACM</name>
<proteinExistence type="predicted"/>
<dbReference type="InterPro" id="IPR003851">
    <property type="entry name" value="Znf_Dof"/>
</dbReference>
<feature type="transmembrane region" description="Helical" evidence="11">
    <location>
        <begin position="15"/>
        <end position="36"/>
    </location>
</feature>
<comment type="function">
    <text evidence="9">Transcription factor that binds specifically to a 5'-AA[AG]G-3' consensus core sequence.</text>
</comment>
<dbReference type="InterPro" id="IPR045174">
    <property type="entry name" value="Dof"/>
</dbReference>
<keyword evidence="11" id="KW-0472">Membrane</keyword>
<evidence type="ECO:0000256" key="5">
    <source>
        <dbReference type="ARBA" id="ARBA00023125"/>
    </source>
</evidence>
<dbReference type="Proteomes" id="UP000264353">
    <property type="component" value="Chromosome A9"/>
</dbReference>
<feature type="domain" description="Dof-type" evidence="12">
    <location>
        <begin position="136"/>
        <end position="190"/>
    </location>
</feature>
<keyword evidence="7 8" id="KW-0539">Nucleus</keyword>